<dbReference type="PRINTS" id="PR00096">
    <property type="entry name" value="GATASE"/>
</dbReference>
<dbReference type="GO" id="GO:0004088">
    <property type="term" value="F:carbamoyl-phosphate synthase (glutamine-hydrolyzing) activity"/>
    <property type="evidence" value="ECO:0007669"/>
    <property type="project" value="UniProtKB-UniRule"/>
</dbReference>
<keyword evidence="8" id="KW-0665">Pyrimidine biosynthesis</keyword>
<reference evidence="10" key="1">
    <citation type="submission" date="2020-10" db="EMBL/GenBank/DDBJ databases">
        <authorList>
            <person name="Gilroy R."/>
        </authorList>
    </citation>
    <scope>NUCLEOTIDE SEQUENCE</scope>
    <source>
        <strain evidence="10">B1-8020</strain>
    </source>
</reference>
<dbReference type="GO" id="GO:0005524">
    <property type="term" value="F:ATP binding"/>
    <property type="evidence" value="ECO:0007669"/>
    <property type="project" value="UniProtKB-UniRule"/>
</dbReference>
<feature type="binding site" evidence="8">
    <location>
        <position position="295"/>
    </location>
    <ligand>
        <name>L-glutamine</name>
        <dbReference type="ChEBI" id="CHEBI:58359"/>
    </ligand>
</feature>
<dbReference type="SMART" id="SM01097">
    <property type="entry name" value="CPSase_sm_chain"/>
    <property type="match status" value="1"/>
</dbReference>
<feature type="active site" evidence="8">
    <location>
        <position position="335"/>
    </location>
</feature>
<dbReference type="HAMAP" id="MF_01209">
    <property type="entry name" value="CPSase_S_chain"/>
    <property type="match status" value="1"/>
</dbReference>
<feature type="active site" description="Nucleophile" evidence="8">
    <location>
        <position position="251"/>
    </location>
</feature>
<feature type="binding site" evidence="8">
    <location>
        <position position="223"/>
    </location>
    <ligand>
        <name>L-glutamine</name>
        <dbReference type="ChEBI" id="CHEBI:58359"/>
    </ligand>
</feature>
<dbReference type="GO" id="GO:0006541">
    <property type="term" value="P:glutamine metabolic process"/>
    <property type="evidence" value="ECO:0007669"/>
    <property type="project" value="InterPro"/>
</dbReference>
<dbReference type="SUPFAM" id="SSF52317">
    <property type="entry name" value="Class I glutamine amidotransferase-like"/>
    <property type="match status" value="1"/>
</dbReference>
<dbReference type="Proteomes" id="UP000823604">
    <property type="component" value="Unassembled WGS sequence"/>
</dbReference>
<dbReference type="PRINTS" id="PR00097">
    <property type="entry name" value="ANTSNTHASEII"/>
</dbReference>
<dbReference type="GO" id="GO:0006526">
    <property type="term" value="P:L-arginine biosynthetic process"/>
    <property type="evidence" value="ECO:0007669"/>
    <property type="project" value="UniProtKB-UniRule"/>
</dbReference>
<organism evidence="10 11">
    <name type="scientific">Candidatus Merdivivens pullicola</name>
    <dbReference type="NCBI Taxonomy" id="2840872"/>
    <lineage>
        <taxon>Bacteria</taxon>
        <taxon>Pseudomonadati</taxon>
        <taxon>Bacteroidota</taxon>
        <taxon>Bacteroidia</taxon>
        <taxon>Bacteroidales</taxon>
        <taxon>Muribaculaceae</taxon>
        <taxon>Muribaculaceae incertae sedis</taxon>
        <taxon>Candidatus Merdivivens</taxon>
    </lineage>
</organism>
<keyword evidence="8" id="KW-0055">Arginine biosynthesis</keyword>
<dbReference type="InterPro" id="IPR017926">
    <property type="entry name" value="GATASE"/>
</dbReference>
<evidence type="ECO:0000259" key="9">
    <source>
        <dbReference type="SMART" id="SM01097"/>
    </source>
</evidence>
<dbReference type="GO" id="GO:0044205">
    <property type="term" value="P:'de novo' UMP biosynthetic process"/>
    <property type="evidence" value="ECO:0007669"/>
    <property type="project" value="UniProtKB-UniRule"/>
</dbReference>
<dbReference type="PANTHER" id="PTHR43418:SF7">
    <property type="entry name" value="CARBAMOYL-PHOSPHATE SYNTHASE SMALL CHAIN"/>
    <property type="match status" value="1"/>
</dbReference>
<proteinExistence type="inferred from homology"/>
<evidence type="ECO:0000313" key="11">
    <source>
        <dbReference type="Proteomes" id="UP000823604"/>
    </source>
</evidence>
<reference evidence="10" key="2">
    <citation type="journal article" date="2021" name="PeerJ">
        <title>Extensive microbial diversity within the chicken gut microbiome revealed by metagenomics and culture.</title>
        <authorList>
            <person name="Gilroy R."/>
            <person name="Ravi A."/>
            <person name="Getino M."/>
            <person name="Pursley I."/>
            <person name="Horton D.L."/>
            <person name="Alikhan N.F."/>
            <person name="Baker D."/>
            <person name="Gharbi K."/>
            <person name="Hall N."/>
            <person name="Watson M."/>
            <person name="Adriaenssens E.M."/>
            <person name="Foster-Nyarko E."/>
            <person name="Jarju S."/>
            <person name="Secka A."/>
            <person name="Antonio M."/>
            <person name="Oren A."/>
            <person name="Chaudhuri R.R."/>
            <person name="La Ragione R."/>
            <person name="Hildebrand F."/>
            <person name="Pallen M.J."/>
        </authorList>
    </citation>
    <scope>NUCLEOTIDE SEQUENCE</scope>
    <source>
        <strain evidence="10">B1-8020</strain>
    </source>
</reference>
<dbReference type="NCBIfam" id="NF009475">
    <property type="entry name" value="PRK12838.1"/>
    <property type="match status" value="1"/>
</dbReference>
<dbReference type="InterPro" id="IPR050472">
    <property type="entry name" value="Anth_synth/Amidotransfase"/>
</dbReference>
<feature type="binding site" evidence="8">
    <location>
        <position position="252"/>
    </location>
    <ligand>
        <name>L-glutamine</name>
        <dbReference type="ChEBI" id="CHEBI:58359"/>
    </ligand>
</feature>
<dbReference type="InterPro" id="IPR006274">
    <property type="entry name" value="CarbamoylP_synth_ssu"/>
</dbReference>
<feature type="binding site" evidence="8">
    <location>
        <position position="255"/>
    </location>
    <ligand>
        <name>L-glutamine</name>
        <dbReference type="ChEBI" id="CHEBI:58359"/>
    </ligand>
</feature>
<keyword evidence="4 8" id="KW-0547">Nucleotide-binding</keyword>
<dbReference type="EC" id="6.3.5.5" evidence="8"/>
<dbReference type="AlphaFoldDB" id="A0A9D9IJK9"/>
<dbReference type="Gene3D" id="3.40.50.880">
    <property type="match status" value="1"/>
</dbReference>
<dbReference type="Pfam" id="PF00988">
    <property type="entry name" value="CPSase_sm_chain"/>
    <property type="match status" value="1"/>
</dbReference>
<dbReference type="InterPro" id="IPR036480">
    <property type="entry name" value="CarbP_synth_ssu_N_sf"/>
</dbReference>
<gene>
    <name evidence="8 10" type="primary">carA</name>
    <name evidence="10" type="ORF">IAB81_03640</name>
</gene>
<protein>
    <recommendedName>
        <fullName evidence="8">Carbamoyl phosphate synthase small chain</fullName>
        <ecNumber evidence="8">6.3.5.5</ecNumber>
    </recommendedName>
    <alternativeName>
        <fullName evidence="8">Carbamoyl phosphate synthetase glutamine chain</fullName>
    </alternativeName>
</protein>
<comment type="similarity">
    <text evidence="2 8">Belongs to the CarA family.</text>
</comment>
<comment type="pathway">
    <text evidence="1 8">Amino-acid biosynthesis; L-arginine biosynthesis; carbamoyl phosphate from bicarbonate: step 1/1.</text>
</comment>
<dbReference type="InterPro" id="IPR035686">
    <property type="entry name" value="CPSase_GATase1"/>
</dbReference>
<comment type="pathway">
    <text evidence="8">Pyrimidine metabolism; UMP biosynthesis via de novo pathway; (S)-dihydroorotate from bicarbonate: step 1/3.</text>
</comment>
<name>A0A9D9IJK9_9BACT</name>
<evidence type="ECO:0000256" key="7">
    <source>
        <dbReference type="ARBA" id="ARBA00048816"/>
    </source>
</evidence>
<dbReference type="InterPro" id="IPR002474">
    <property type="entry name" value="CarbamoylP_synth_ssu_N"/>
</dbReference>
<keyword evidence="5 8" id="KW-0067">ATP-binding</keyword>
<dbReference type="PANTHER" id="PTHR43418">
    <property type="entry name" value="MULTIFUNCTIONAL TRYPTOPHAN BIOSYNTHESIS PROTEIN-RELATED"/>
    <property type="match status" value="1"/>
</dbReference>
<dbReference type="EMBL" id="JADIMA010000035">
    <property type="protein sequence ID" value="MBO8472704.1"/>
    <property type="molecule type" value="Genomic_DNA"/>
</dbReference>
<keyword evidence="6 8" id="KW-0315">Glutamine amidotransferase</keyword>
<comment type="subunit">
    <text evidence="8">Composed of two chains; the small (or glutamine) chain promotes the hydrolysis of glutamine to ammonia, which is used by the large (or ammonia) chain to synthesize carbamoyl phosphate. Tetramer of heterodimers (alpha,beta)4.</text>
</comment>
<dbReference type="Gene3D" id="3.50.30.20">
    <property type="entry name" value="Carbamoyl-phosphate synthase small subunit, N-terminal domain"/>
    <property type="match status" value="1"/>
</dbReference>
<feature type="binding site" evidence="8">
    <location>
        <position position="296"/>
    </location>
    <ligand>
        <name>L-glutamine</name>
        <dbReference type="ChEBI" id="CHEBI:58359"/>
    </ligand>
</feature>
<feature type="domain" description="Carbamoyl-phosphate synthase small subunit N-terminal" evidence="9">
    <location>
        <begin position="4"/>
        <end position="142"/>
    </location>
</feature>
<dbReference type="PRINTS" id="PR00099">
    <property type="entry name" value="CPSGATASE"/>
</dbReference>
<feature type="active site" evidence="8">
    <location>
        <position position="337"/>
    </location>
</feature>
<sequence length="356" mass="39944">MDKKAATLYLENGTEFKGYVFGYDAPADGEVVFSTAMVGYPESLTDPSYSGQILCVTYPLVGNYGVPEKTSENGISKYFESEHIHVRGLVISDYSFNYSHWNAAESLDRWLKEEKIPGIYGIDTRELTKILRDNGSMLGTIVPEGEKPRFPLYDPNAENQVALVSCKEVIRYGHGNKKVVLVDCGVKHNILRCLVKRDVELIRVPWDYDFNTMEYDGLFISNGPGNPEFCNITVEHIREAMKKDKPIFGICMGNQLLSKAAGASTFKLKYGHRSHNQPVRMAGTDRCFITSQNHGFAVDGSSLGKDWEPLFVNMNDGTNEGIRHKDKPFFSAQFHPEASSGPTDTEFLFDEFISLL</sequence>
<comment type="caution">
    <text evidence="10">The sequence shown here is derived from an EMBL/GenBank/DDBJ whole genome shotgun (WGS) entry which is preliminary data.</text>
</comment>
<accession>A0A9D9IJK9</accession>
<comment type="catalytic activity">
    <reaction evidence="7 8">
        <text>hydrogencarbonate + L-glutamine + 2 ATP + H2O = carbamoyl phosphate + L-glutamate + 2 ADP + phosphate + 2 H(+)</text>
        <dbReference type="Rhea" id="RHEA:18633"/>
        <dbReference type="ChEBI" id="CHEBI:15377"/>
        <dbReference type="ChEBI" id="CHEBI:15378"/>
        <dbReference type="ChEBI" id="CHEBI:17544"/>
        <dbReference type="ChEBI" id="CHEBI:29985"/>
        <dbReference type="ChEBI" id="CHEBI:30616"/>
        <dbReference type="ChEBI" id="CHEBI:43474"/>
        <dbReference type="ChEBI" id="CHEBI:58228"/>
        <dbReference type="ChEBI" id="CHEBI:58359"/>
        <dbReference type="ChEBI" id="CHEBI:456216"/>
        <dbReference type="EC" id="6.3.5.5"/>
    </reaction>
</comment>
<evidence type="ECO:0000256" key="2">
    <source>
        <dbReference type="ARBA" id="ARBA00007800"/>
    </source>
</evidence>
<evidence type="ECO:0000256" key="5">
    <source>
        <dbReference type="ARBA" id="ARBA00022840"/>
    </source>
</evidence>
<dbReference type="CDD" id="cd01744">
    <property type="entry name" value="GATase1_CPSase"/>
    <property type="match status" value="1"/>
</dbReference>
<dbReference type="PROSITE" id="PS51273">
    <property type="entry name" value="GATASE_TYPE_1"/>
    <property type="match status" value="1"/>
</dbReference>
<feature type="binding site" evidence="8">
    <location>
        <position position="293"/>
    </location>
    <ligand>
        <name>L-glutamine</name>
        <dbReference type="ChEBI" id="CHEBI:58359"/>
    </ligand>
</feature>
<dbReference type="SUPFAM" id="SSF52021">
    <property type="entry name" value="Carbamoyl phosphate synthetase, small subunit N-terminal domain"/>
    <property type="match status" value="1"/>
</dbReference>
<dbReference type="FunFam" id="3.50.30.20:FF:000002">
    <property type="entry name" value="Carbamoyl-phosphate synthase 1, mitochondrial"/>
    <property type="match status" value="1"/>
</dbReference>
<keyword evidence="8" id="KW-0028">Amino-acid biosynthesis</keyword>
<feature type="region of interest" description="CPSase" evidence="8">
    <location>
        <begin position="1"/>
        <end position="177"/>
    </location>
</feature>
<comment type="catalytic activity">
    <reaction evidence="8">
        <text>L-glutamine + H2O = L-glutamate + NH4(+)</text>
        <dbReference type="Rhea" id="RHEA:15889"/>
        <dbReference type="ChEBI" id="CHEBI:15377"/>
        <dbReference type="ChEBI" id="CHEBI:28938"/>
        <dbReference type="ChEBI" id="CHEBI:29985"/>
        <dbReference type="ChEBI" id="CHEBI:58359"/>
    </reaction>
</comment>
<evidence type="ECO:0000256" key="8">
    <source>
        <dbReference type="HAMAP-Rule" id="MF_01209"/>
    </source>
</evidence>
<dbReference type="Pfam" id="PF00117">
    <property type="entry name" value="GATase"/>
    <property type="match status" value="1"/>
</dbReference>
<feature type="binding site" evidence="8">
    <location>
        <position position="48"/>
    </location>
    <ligand>
        <name>L-glutamine</name>
        <dbReference type="ChEBI" id="CHEBI:58359"/>
    </ligand>
</feature>
<evidence type="ECO:0000313" key="10">
    <source>
        <dbReference type="EMBL" id="MBO8472704.1"/>
    </source>
</evidence>
<dbReference type="GO" id="GO:0006207">
    <property type="term" value="P:'de novo' pyrimidine nucleobase biosynthetic process"/>
    <property type="evidence" value="ECO:0007669"/>
    <property type="project" value="InterPro"/>
</dbReference>
<dbReference type="NCBIfam" id="TIGR01368">
    <property type="entry name" value="CPSaseIIsmall"/>
    <property type="match status" value="1"/>
</dbReference>
<evidence type="ECO:0000256" key="6">
    <source>
        <dbReference type="ARBA" id="ARBA00022962"/>
    </source>
</evidence>
<evidence type="ECO:0000256" key="1">
    <source>
        <dbReference type="ARBA" id="ARBA00005077"/>
    </source>
</evidence>
<evidence type="ECO:0000256" key="4">
    <source>
        <dbReference type="ARBA" id="ARBA00022741"/>
    </source>
</evidence>
<feature type="binding site" evidence="8">
    <location>
        <position position="225"/>
    </location>
    <ligand>
        <name>L-glutamine</name>
        <dbReference type="ChEBI" id="CHEBI:58359"/>
    </ligand>
</feature>
<keyword evidence="3 8" id="KW-0436">Ligase</keyword>
<comment type="function">
    <text evidence="8">Small subunit of the glutamine-dependent carbamoyl phosphate synthetase (CPSase). CPSase catalyzes the formation of carbamoyl phosphate from the ammonia moiety of glutamine, carbonate, and phosphate donated by ATP, constituting the first step of 2 biosynthetic pathways, one leading to arginine and/or urea and the other to pyrimidine nucleotides. The small subunit (glutamine amidotransferase) binds and cleaves glutamine to supply the large subunit with the substrate ammonia.</text>
</comment>
<evidence type="ECO:0000256" key="3">
    <source>
        <dbReference type="ARBA" id="ARBA00022598"/>
    </source>
</evidence>
<dbReference type="InterPro" id="IPR029062">
    <property type="entry name" value="Class_I_gatase-like"/>
</dbReference>